<evidence type="ECO:0000256" key="1">
    <source>
        <dbReference type="ARBA" id="ARBA00022490"/>
    </source>
</evidence>
<dbReference type="NCBIfam" id="NF004208">
    <property type="entry name" value="PRK05658.1"/>
    <property type="match status" value="1"/>
</dbReference>
<dbReference type="SUPFAM" id="SSF88659">
    <property type="entry name" value="Sigma3 and sigma4 domains of RNA polymerase sigma factors"/>
    <property type="match status" value="2"/>
</dbReference>
<dbReference type="NCBIfam" id="TIGR02937">
    <property type="entry name" value="sigma70-ECF"/>
    <property type="match status" value="1"/>
</dbReference>
<feature type="region of interest" description="Sigma-70 factor domain-2" evidence="6">
    <location>
        <begin position="415"/>
        <end position="485"/>
    </location>
</feature>
<name>A0A5R9GWU0_9PROT</name>
<dbReference type="InterPro" id="IPR042189">
    <property type="entry name" value="RNA_pol_sigma_70_r1_1_sf"/>
</dbReference>
<keyword evidence="2 6" id="KW-0805">Transcription regulation</keyword>
<dbReference type="InterPro" id="IPR007631">
    <property type="entry name" value="RNA_pol_sigma_70_non-ess"/>
</dbReference>
<feature type="coiled-coil region" evidence="7">
    <location>
        <begin position="366"/>
        <end position="414"/>
    </location>
</feature>
<sequence length="660" mass="76175">MSKNNQEQVSIRELGSLMAKGKQAGYITYDDLSKHLPADLVSADRIERLINVFTEMGVEVVDPERAPTGAYAMRKDRLRKEDSALRADTSQLGTVIRIDDPVRMYLREMGTVELLTREGEIEIARRIEEGRMQVHEAICLCPSTFREIMMLGERIVQIRDEALELGEEPNFRDIIDIDEKVVNSAAIKEYENRMSRSEDDDDEPIEIEPKLDGEQLNEAIRARTATPDGTPMQETVITKEEQLEEALVHFAEAKRLHDEFIEVKKKLAKKPDDKELLQLSRQVMDAMLIELVAIPFSQRQLDQLVQRFKNAVEKVRRFERTVRDFALKARMPRKLFLETFPVNETNERWLDDLVRQHRDAGWVEAIEEVSGKIKENQRRLRRVEQETEMEVEELKDVARKLTMGEAKMRQAKKEMIEANLRLVISIAKKYTNRGLGFLDLIQEGNIGLMKAVEKFEWRRGYKFSTYATWWIRQAITRSIADQARTIRIPVHMIETINKMMRVSRQIAQEIGREPTPEELAEHLELPVDKVLQILEVAKEPVSLETPIGDDEDSQLGDFVEDDNAENPLDATISAALAEATLEVLENLTDREQKVLRMRFGIGMNTDHTLEEVGKQFGVTRERIRQIEAKALRKLRHPSRCQKLKTFADAADLPTQPESVR</sequence>
<organism evidence="10 11">
    <name type="scientific">Mariprofundus erugo</name>
    <dbReference type="NCBI Taxonomy" id="2528639"/>
    <lineage>
        <taxon>Bacteria</taxon>
        <taxon>Pseudomonadati</taxon>
        <taxon>Pseudomonadota</taxon>
        <taxon>Candidatius Mariprofundia</taxon>
        <taxon>Mariprofundales</taxon>
        <taxon>Mariprofundaceae</taxon>
        <taxon>Mariprofundus</taxon>
    </lineage>
</organism>
<comment type="caution">
    <text evidence="10">The sequence shown here is derived from an EMBL/GenBank/DDBJ whole genome shotgun (WGS) entry which is preliminary data.</text>
</comment>
<dbReference type="InterPro" id="IPR007630">
    <property type="entry name" value="RNA_pol_sigma70_r4"/>
</dbReference>
<dbReference type="PANTHER" id="PTHR30603:SF60">
    <property type="entry name" value="RNA POLYMERASE SIGMA FACTOR RPOD"/>
    <property type="match status" value="1"/>
</dbReference>
<accession>A0A5R9GWU0</accession>
<dbReference type="FunFam" id="1.10.10.10:FF:000004">
    <property type="entry name" value="RNA polymerase sigma factor SigA"/>
    <property type="match status" value="1"/>
</dbReference>
<feature type="domain" description="RNA polymerase sigma-70" evidence="8">
    <location>
        <begin position="439"/>
        <end position="452"/>
    </location>
</feature>
<dbReference type="InterPro" id="IPR000943">
    <property type="entry name" value="RNA_pol_sigma70"/>
</dbReference>
<dbReference type="NCBIfam" id="TIGR02393">
    <property type="entry name" value="RpoD_Cterm"/>
    <property type="match status" value="1"/>
</dbReference>
<evidence type="ECO:0000256" key="4">
    <source>
        <dbReference type="ARBA" id="ARBA00023125"/>
    </source>
</evidence>
<comment type="subunit">
    <text evidence="6">Interacts transiently with the RNA polymerase catalytic core.</text>
</comment>
<keyword evidence="7" id="KW-0175">Coiled coil</keyword>
<keyword evidence="5 6" id="KW-0804">Transcription</keyword>
<dbReference type="RefSeq" id="WP_138238134.1">
    <property type="nucleotide sequence ID" value="NZ_VBRY01000002.1"/>
</dbReference>
<dbReference type="Gene3D" id="1.10.10.10">
    <property type="entry name" value="Winged helix-like DNA-binding domain superfamily/Winged helix DNA-binding domain"/>
    <property type="match status" value="2"/>
</dbReference>
<dbReference type="Proteomes" id="UP000306585">
    <property type="component" value="Unassembled WGS sequence"/>
</dbReference>
<dbReference type="CDD" id="cd06171">
    <property type="entry name" value="Sigma70_r4"/>
    <property type="match status" value="1"/>
</dbReference>
<evidence type="ECO:0000256" key="5">
    <source>
        <dbReference type="ARBA" id="ARBA00023163"/>
    </source>
</evidence>
<dbReference type="InterPro" id="IPR013325">
    <property type="entry name" value="RNA_pol_sigma_r2"/>
</dbReference>
<evidence type="ECO:0000256" key="6">
    <source>
        <dbReference type="HAMAP-Rule" id="MF_00963"/>
    </source>
</evidence>
<dbReference type="PANTHER" id="PTHR30603">
    <property type="entry name" value="RNA POLYMERASE SIGMA FACTOR RPO"/>
    <property type="match status" value="1"/>
</dbReference>
<evidence type="ECO:0000256" key="7">
    <source>
        <dbReference type="SAM" id="Coils"/>
    </source>
</evidence>
<dbReference type="SUPFAM" id="SSF88946">
    <property type="entry name" value="Sigma2 domain of RNA polymerase sigma factors"/>
    <property type="match status" value="1"/>
</dbReference>
<keyword evidence="1 6" id="KW-0963">Cytoplasm</keyword>
<evidence type="ECO:0000256" key="2">
    <source>
        <dbReference type="ARBA" id="ARBA00023015"/>
    </source>
</evidence>
<dbReference type="InterPro" id="IPR014284">
    <property type="entry name" value="RNA_pol_sigma-70_dom"/>
</dbReference>
<dbReference type="AlphaFoldDB" id="A0A5R9GWU0"/>
<dbReference type="FunFam" id="1.10.601.10:FF:000001">
    <property type="entry name" value="RNA polymerase sigma factor SigA"/>
    <property type="match status" value="1"/>
</dbReference>
<feature type="short sequence motif" description="Interaction with polymerase core subunit RpoC" evidence="6">
    <location>
        <begin position="439"/>
        <end position="442"/>
    </location>
</feature>
<dbReference type="Pfam" id="PF04539">
    <property type="entry name" value="Sigma70_r3"/>
    <property type="match status" value="1"/>
</dbReference>
<feature type="domain" description="RNA polymerase sigma-70" evidence="9">
    <location>
        <begin position="608"/>
        <end position="634"/>
    </location>
</feature>
<keyword evidence="3 6" id="KW-0731">Sigma factor</keyword>
<evidence type="ECO:0000313" key="11">
    <source>
        <dbReference type="Proteomes" id="UP000306585"/>
    </source>
</evidence>
<dbReference type="Pfam" id="PF00140">
    <property type="entry name" value="Sigma70_r1_2"/>
    <property type="match status" value="1"/>
</dbReference>
<dbReference type="InterPro" id="IPR009042">
    <property type="entry name" value="RNA_pol_sigma70_r1_2"/>
</dbReference>
<feature type="DNA-binding region" description="H-T-H motif" evidence="6">
    <location>
        <begin position="609"/>
        <end position="628"/>
    </location>
</feature>
<dbReference type="EMBL" id="VBRY01000002">
    <property type="protein sequence ID" value="TLS68517.1"/>
    <property type="molecule type" value="Genomic_DNA"/>
</dbReference>
<feature type="region of interest" description="Sigma-70 factor domain-4" evidence="6">
    <location>
        <begin position="583"/>
        <end position="636"/>
    </location>
</feature>
<evidence type="ECO:0000313" key="10">
    <source>
        <dbReference type="EMBL" id="TLS68517.1"/>
    </source>
</evidence>
<dbReference type="Pfam" id="PF03979">
    <property type="entry name" value="Sigma70_r1_1"/>
    <property type="match status" value="1"/>
</dbReference>
<feature type="region of interest" description="Sigma-70 factor domain-3" evidence="6">
    <location>
        <begin position="494"/>
        <end position="570"/>
    </location>
</feature>
<comment type="subcellular location">
    <subcellularLocation>
        <location evidence="6">Cytoplasm</location>
    </subcellularLocation>
</comment>
<dbReference type="PRINTS" id="PR00046">
    <property type="entry name" value="SIGMA70FCT"/>
</dbReference>
<dbReference type="Gene3D" id="1.10.601.10">
    <property type="entry name" value="RNA Polymerase Primary Sigma Factor"/>
    <property type="match status" value="1"/>
</dbReference>
<dbReference type="InterPro" id="IPR007127">
    <property type="entry name" value="RNA_pol_sigma_70_r1_1"/>
</dbReference>
<dbReference type="OrthoDB" id="5287494at2"/>
<proteinExistence type="inferred from homology"/>
<evidence type="ECO:0000259" key="8">
    <source>
        <dbReference type="PROSITE" id="PS00715"/>
    </source>
</evidence>
<protein>
    <recommendedName>
        <fullName evidence="6">RNA polymerase sigma factor RpoD</fullName>
    </recommendedName>
    <alternativeName>
        <fullName evidence="6">Sigma-70</fullName>
    </alternativeName>
</protein>
<dbReference type="GO" id="GO:0003677">
    <property type="term" value="F:DNA binding"/>
    <property type="evidence" value="ECO:0007669"/>
    <property type="project" value="UniProtKB-UniRule"/>
</dbReference>
<dbReference type="InterPro" id="IPR028630">
    <property type="entry name" value="Sigma70_RpoD"/>
</dbReference>
<dbReference type="PROSITE" id="PS00715">
    <property type="entry name" value="SIGMA70_1"/>
    <property type="match status" value="1"/>
</dbReference>
<comment type="similarity">
    <text evidence="6">Belongs to the sigma-70 factor family. RpoD/SigA subfamily.</text>
</comment>
<dbReference type="InterPro" id="IPR036388">
    <property type="entry name" value="WH-like_DNA-bd_sf"/>
</dbReference>
<dbReference type="Pfam" id="PF04546">
    <property type="entry name" value="Sigma70_ner"/>
    <property type="match status" value="1"/>
</dbReference>
<evidence type="ECO:0000259" key="9">
    <source>
        <dbReference type="PROSITE" id="PS00716"/>
    </source>
</evidence>
<dbReference type="PROSITE" id="PS00716">
    <property type="entry name" value="SIGMA70_2"/>
    <property type="match status" value="1"/>
</dbReference>
<keyword evidence="4 6" id="KW-0238">DNA-binding</keyword>
<reference evidence="10 11" key="1">
    <citation type="journal article" date="2019" name="Appl. Environ. Microbiol.">
        <title>Environmental Evidence and Genomic Insight of Iron-oxidizing Bacteria Preference Towards More Corrosion Resistant Stainless Steel at Higher Salinities.</title>
        <authorList>
            <person name="Garrison C.E."/>
            <person name="Price K.A."/>
            <person name="Field E.K."/>
        </authorList>
    </citation>
    <scope>NUCLEOTIDE SEQUENCE [LARGE SCALE GENOMIC DNA]</scope>
    <source>
        <strain evidence="10 11">P3</strain>
    </source>
</reference>
<dbReference type="GO" id="GO:0006352">
    <property type="term" value="P:DNA-templated transcription initiation"/>
    <property type="evidence" value="ECO:0007669"/>
    <property type="project" value="UniProtKB-UniRule"/>
</dbReference>
<dbReference type="FunFam" id="1.10.10.10:FF:000002">
    <property type="entry name" value="RNA polymerase sigma factor SigA"/>
    <property type="match status" value="1"/>
</dbReference>
<dbReference type="InterPro" id="IPR012760">
    <property type="entry name" value="RNA_pol_sigma_RpoD_C"/>
</dbReference>
<dbReference type="HAMAP" id="MF_00963">
    <property type="entry name" value="Sigma70_RpoD_SigA"/>
    <property type="match status" value="1"/>
</dbReference>
<keyword evidence="11" id="KW-1185">Reference proteome</keyword>
<dbReference type="GO" id="GO:0005737">
    <property type="term" value="C:cytoplasm"/>
    <property type="evidence" value="ECO:0007669"/>
    <property type="project" value="UniProtKB-SubCell"/>
</dbReference>
<dbReference type="Gene3D" id="1.10.220.120">
    <property type="entry name" value="Sigma-70 factor, region 1.1"/>
    <property type="match status" value="1"/>
</dbReference>
<evidence type="ECO:0000256" key="3">
    <source>
        <dbReference type="ARBA" id="ARBA00023082"/>
    </source>
</evidence>
<dbReference type="InterPro" id="IPR007627">
    <property type="entry name" value="RNA_pol_sigma70_r2"/>
</dbReference>
<dbReference type="Pfam" id="PF04542">
    <property type="entry name" value="Sigma70_r2"/>
    <property type="match status" value="1"/>
</dbReference>
<gene>
    <name evidence="6 10" type="primary">rpoD</name>
    <name evidence="10" type="ORF">FEF65_02055</name>
</gene>
<dbReference type="InterPro" id="IPR050239">
    <property type="entry name" value="Sigma-70_RNA_pol_init_factors"/>
</dbReference>
<dbReference type="InterPro" id="IPR013324">
    <property type="entry name" value="RNA_pol_sigma_r3/r4-like"/>
</dbReference>
<dbReference type="Pfam" id="PF04545">
    <property type="entry name" value="Sigma70_r4"/>
    <property type="match status" value="1"/>
</dbReference>
<dbReference type="InterPro" id="IPR007624">
    <property type="entry name" value="RNA_pol_sigma70_r3"/>
</dbReference>
<comment type="function">
    <text evidence="6">Sigma factors are initiation factors that promote the attachment of RNA polymerase to specific initiation sites and are then released. This sigma factor is the primary sigma factor during exponential growth.</text>
</comment>
<dbReference type="GO" id="GO:0016987">
    <property type="term" value="F:sigma factor activity"/>
    <property type="evidence" value="ECO:0007669"/>
    <property type="project" value="UniProtKB-UniRule"/>
</dbReference>